<dbReference type="Proteomes" id="UP000306409">
    <property type="component" value="Chromosome"/>
</dbReference>
<gene>
    <name evidence="1" type="ORF">EHE19_005125</name>
</gene>
<sequence length="128" mass="14108">MKSKKKSSHHKKRYDTKYYEKVDIDVYKKENLRNLDFEEFIGNTVTIFVNCGGAAGSGFTGVIIGKEPTYIRLLILPATPPSCSLTNDCLARNNNTILCSSCPHNNNASVGVVAEILISSIVAFVHNK</sequence>
<dbReference type="AlphaFoldDB" id="A0A4U7JD32"/>
<reference evidence="1 2" key="1">
    <citation type="submission" date="2020-09" db="EMBL/GenBank/DDBJ databases">
        <title>Characterization and genome sequencing of Ruminiclostridium sp. nov. MA18.</title>
        <authorList>
            <person name="Rettenmaier R."/>
            <person name="Kowollik M.-L."/>
            <person name="Liebl W."/>
            <person name="Zverlov V."/>
        </authorList>
    </citation>
    <scope>NUCLEOTIDE SEQUENCE [LARGE SCALE GENOMIC DNA]</scope>
    <source>
        <strain evidence="1 2">MA18</strain>
    </source>
</reference>
<name>A0A4U7JD32_9FIRM</name>
<evidence type="ECO:0000313" key="2">
    <source>
        <dbReference type="Proteomes" id="UP000306409"/>
    </source>
</evidence>
<proteinExistence type="predicted"/>
<protein>
    <submittedName>
        <fullName evidence="1">Uncharacterized protein</fullName>
    </submittedName>
</protein>
<keyword evidence="2" id="KW-1185">Reference proteome</keyword>
<dbReference type="EMBL" id="CP061336">
    <property type="protein sequence ID" value="QNU67837.1"/>
    <property type="molecule type" value="Genomic_DNA"/>
</dbReference>
<evidence type="ECO:0000313" key="1">
    <source>
        <dbReference type="EMBL" id="QNU67837.1"/>
    </source>
</evidence>
<organism evidence="1 2">
    <name type="scientific">Ruminiclostridium herbifermentans</name>
    <dbReference type="NCBI Taxonomy" id="2488810"/>
    <lineage>
        <taxon>Bacteria</taxon>
        <taxon>Bacillati</taxon>
        <taxon>Bacillota</taxon>
        <taxon>Clostridia</taxon>
        <taxon>Eubacteriales</taxon>
        <taxon>Oscillospiraceae</taxon>
        <taxon>Ruminiclostridium</taxon>
    </lineage>
</organism>
<dbReference type="KEGG" id="rher:EHE19_005125"/>
<dbReference type="RefSeq" id="WP_137698372.1">
    <property type="nucleotide sequence ID" value="NZ_CP061336.1"/>
</dbReference>
<dbReference type="OrthoDB" id="1934755at2"/>
<accession>A0A4U7JD32</accession>